<dbReference type="Pfam" id="PF00353">
    <property type="entry name" value="HemolysinCabind"/>
    <property type="match status" value="1"/>
</dbReference>
<dbReference type="PROSITE" id="PS00330">
    <property type="entry name" value="HEMOLYSIN_CALCIUM"/>
    <property type="match status" value="2"/>
</dbReference>
<dbReference type="InterPro" id="IPR018511">
    <property type="entry name" value="Hemolysin-typ_Ca-bd_CS"/>
</dbReference>
<feature type="chain" id="PRO_5004843263" description="Type I secretion target repeat-containing protein" evidence="2">
    <location>
        <begin position="20"/>
        <end position="1008"/>
    </location>
</feature>
<feature type="compositionally biased region" description="Acidic residues" evidence="1">
    <location>
        <begin position="324"/>
        <end position="335"/>
    </location>
</feature>
<dbReference type="RefSeq" id="WP_051487740.1">
    <property type="nucleotide sequence ID" value="NZ_AQQW01000007.1"/>
</dbReference>
<comment type="caution">
    <text evidence="3">The sequence shown here is derived from an EMBL/GenBank/DDBJ whole genome shotgun (WGS) entry which is preliminary data.</text>
</comment>
<evidence type="ECO:0008006" key="5">
    <source>
        <dbReference type="Google" id="ProtNLM"/>
    </source>
</evidence>
<reference evidence="3 4" key="1">
    <citation type="journal article" date="2014" name="Antonie Van Leeuwenhoek">
        <title>Roseivivax atlanticus sp. nov., isolated from surface seawater of the Atlantic Ocean.</title>
        <authorList>
            <person name="Li G."/>
            <person name="Lai Q."/>
            <person name="Liu X."/>
            <person name="Sun F."/>
            <person name="Shao Z."/>
        </authorList>
    </citation>
    <scope>NUCLEOTIDE SEQUENCE [LARGE SCALE GENOMIC DNA]</scope>
    <source>
        <strain evidence="3 4">22II-s10s</strain>
    </source>
</reference>
<dbReference type="PRINTS" id="PR00313">
    <property type="entry name" value="CABNDNGRPT"/>
</dbReference>
<dbReference type="STRING" id="1379903.ATO8_12031"/>
<feature type="signal peptide" evidence="2">
    <location>
        <begin position="1"/>
        <end position="19"/>
    </location>
</feature>
<evidence type="ECO:0000313" key="4">
    <source>
        <dbReference type="Proteomes" id="UP000019063"/>
    </source>
</evidence>
<evidence type="ECO:0000313" key="3">
    <source>
        <dbReference type="EMBL" id="ETW12277.1"/>
    </source>
</evidence>
<feature type="compositionally biased region" description="Low complexity" evidence="1">
    <location>
        <begin position="355"/>
        <end position="371"/>
    </location>
</feature>
<proteinExistence type="predicted"/>
<name>W4HHQ3_9RHOB</name>
<dbReference type="SUPFAM" id="SSF51120">
    <property type="entry name" value="beta-Roll"/>
    <property type="match status" value="1"/>
</dbReference>
<dbReference type="EMBL" id="AQQW01000007">
    <property type="protein sequence ID" value="ETW12277.1"/>
    <property type="molecule type" value="Genomic_DNA"/>
</dbReference>
<organism evidence="3 4">
    <name type="scientific">Roseivivax marinus</name>
    <dbReference type="NCBI Taxonomy" id="1379903"/>
    <lineage>
        <taxon>Bacteria</taxon>
        <taxon>Pseudomonadati</taxon>
        <taxon>Pseudomonadota</taxon>
        <taxon>Alphaproteobacteria</taxon>
        <taxon>Rhodobacterales</taxon>
        <taxon>Roseobacteraceae</taxon>
        <taxon>Roseivivax</taxon>
    </lineage>
</organism>
<feature type="region of interest" description="Disordered" evidence="1">
    <location>
        <begin position="281"/>
        <end position="371"/>
    </location>
</feature>
<feature type="compositionally biased region" description="Basic and acidic residues" evidence="1">
    <location>
        <begin position="281"/>
        <end position="308"/>
    </location>
</feature>
<evidence type="ECO:0000256" key="1">
    <source>
        <dbReference type="SAM" id="MobiDB-lite"/>
    </source>
</evidence>
<dbReference type="GO" id="GO:0005509">
    <property type="term" value="F:calcium ion binding"/>
    <property type="evidence" value="ECO:0007669"/>
    <property type="project" value="InterPro"/>
</dbReference>
<keyword evidence="4" id="KW-1185">Reference proteome</keyword>
<dbReference type="eggNOG" id="COG1028">
    <property type="taxonomic scope" value="Bacteria"/>
</dbReference>
<dbReference type="InterPro" id="IPR001343">
    <property type="entry name" value="Hemolysn_Ca-bd"/>
</dbReference>
<dbReference type="PATRIC" id="fig|1317118.6.peg.2477"/>
<dbReference type="eggNOG" id="COG2931">
    <property type="taxonomic scope" value="Bacteria"/>
</dbReference>
<dbReference type="InterPro" id="IPR011049">
    <property type="entry name" value="Serralysin-like_metalloprot_C"/>
</dbReference>
<sequence>MRAVLIPFLCLLALPAAVAADAPRALYVWGNSLVDYPDVDRASVPYWLGRMTEAEGRALSIDGQWGFLREFPDMAVAAEWQVEGVARLGSGDLSDYDAAILAPTNFIQYQPPGADYHEGDESPLDVTLAQVDRHPEDQPVLIYEGWADMGDYGFPPDRRAERRYHAANRGDYHDWHVDYLAELRASRPDRTFGLIPVAPVLSELLTGPLQGLEPELFYVDDAPHGTENTYALAALVVHASLYGEVPGAFAPPATLADEVRAAWPQILRAVEDGVARLADVEVADRADRPETRAESDEAPEHETRRAADAARSGATVQPGTEDAAAGEDRDEEGEEVAAALARIAPEGDPLPPRPEVTLPPAGAEPDGAPALAFGLNGISDWSTQHPFIDLMKTSRPWIGHLPDQWGGVSTEELRAGGHLDAQGWPVRIPEGVARLETFILTDQPEAAEHLRGAYLLTYDGTGTLEVGGRARRVWYLPNEVTFHYAPGDGPVGIAITETDPDDPIRNIQVVRRDYMRLPEVGALFNPLWLDRIEDARAVRFMDWMMTNGSTAETWDDRPRMDDATWAEWGVPVEAMVRLANRVGADPWFTMPHRADDGYVRAFAGAVRDGLDPDLRAYVEYSNEVWNFTFPQARWAAERAREKWGESDTGWMQYYGLRAAQVMDLWSEVFGDAAGDRLVRVASTQTGWPGLEENVLTAPLAFLELGRPPSESFDAYAVTGYFGYEAGEPEAADVISGWLDRAEAAARAEGEAGGLSRVALREYVDGARFEPAFGAMARAIREGSLATLTKELFPYHARVAEAAGLDLIMYEGGTHAAAQGEFVGDARYTDFLAAFSYSPEMAALYQEALDGWLAAGGRLFNAFVDVAPPSKWGSWGALRHLDDANPRWDVLMAHNASAPVDWQPRAADAFDGGMLRAADEGGETLTGRAGPDILLGGPGDDVLRGGGGDDRLHGGLGRDRAVLPGARPDWRFDEDGPRLVATRGDETVVLFAVEEMIFADAPDDVIPTN</sequence>
<dbReference type="Gene3D" id="2.150.10.10">
    <property type="entry name" value="Serralysin-like metalloprotease, C-terminal"/>
    <property type="match status" value="1"/>
</dbReference>
<protein>
    <recommendedName>
        <fullName evidence="5">Type I secretion target repeat-containing protein</fullName>
    </recommendedName>
</protein>
<keyword evidence="2" id="KW-0732">Signal</keyword>
<dbReference type="Proteomes" id="UP000019063">
    <property type="component" value="Unassembled WGS sequence"/>
</dbReference>
<accession>W4HHQ3</accession>
<evidence type="ECO:0000256" key="2">
    <source>
        <dbReference type="SAM" id="SignalP"/>
    </source>
</evidence>
<gene>
    <name evidence="3" type="ORF">ATO8_12031</name>
</gene>
<dbReference type="AlphaFoldDB" id="W4HHQ3"/>